<reference evidence="3" key="1">
    <citation type="journal article" date="2013" name="Nature">
        <title>Draft genome of the wheat A-genome progenitor Triticum urartu.</title>
        <authorList>
            <person name="Ling H.Q."/>
            <person name="Zhao S."/>
            <person name="Liu D."/>
            <person name="Wang J."/>
            <person name="Sun H."/>
            <person name="Zhang C."/>
            <person name="Fan H."/>
            <person name="Li D."/>
            <person name="Dong L."/>
            <person name="Tao Y."/>
            <person name="Gao C."/>
            <person name="Wu H."/>
            <person name="Li Y."/>
            <person name="Cui Y."/>
            <person name="Guo X."/>
            <person name="Zheng S."/>
            <person name="Wang B."/>
            <person name="Yu K."/>
            <person name="Liang Q."/>
            <person name="Yang W."/>
            <person name="Lou X."/>
            <person name="Chen J."/>
            <person name="Feng M."/>
            <person name="Jian J."/>
            <person name="Zhang X."/>
            <person name="Luo G."/>
            <person name="Jiang Y."/>
            <person name="Liu J."/>
            <person name="Wang Z."/>
            <person name="Sha Y."/>
            <person name="Zhang B."/>
            <person name="Wu H."/>
            <person name="Tang D."/>
            <person name="Shen Q."/>
            <person name="Xue P."/>
            <person name="Zou S."/>
            <person name="Wang X."/>
            <person name="Liu X."/>
            <person name="Wang F."/>
            <person name="Yang Y."/>
            <person name="An X."/>
            <person name="Dong Z."/>
            <person name="Zhang K."/>
            <person name="Zhang X."/>
            <person name="Luo M.C."/>
            <person name="Dvorak J."/>
            <person name="Tong Y."/>
            <person name="Wang J."/>
            <person name="Yang H."/>
            <person name="Li Z."/>
            <person name="Wang D."/>
            <person name="Zhang A."/>
            <person name="Wang J."/>
        </authorList>
    </citation>
    <scope>NUCLEOTIDE SEQUENCE</scope>
    <source>
        <strain evidence="3">cv. G1812</strain>
    </source>
</reference>
<name>A0A8R7TTR4_TRIUA</name>
<dbReference type="Proteomes" id="UP000015106">
    <property type="component" value="Chromosome 3"/>
</dbReference>
<sequence length="145" mass="15460">SLYFRALSTRRNPVTARRCFGTPARAATVGAPSSPLWEPRRRAPLPPGPEGQPSAVASGAWTDASRGRGVASVFRAASRLGAAFAGAEAVVCGVRSGRASRHARVRRASPRSRFRRPRAEAAPPHHGWCAGGRCRFVEVRAAPPR</sequence>
<reference evidence="2" key="2">
    <citation type="submission" date="2018-03" db="EMBL/GenBank/DDBJ databases">
        <title>The Triticum urartu genome reveals the dynamic nature of wheat genome evolution.</title>
        <authorList>
            <person name="Ling H."/>
            <person name="Ma B."/>
            <person name="Shi X."/>
            <person name="Liu H."/>
            <person name="Dong L."/>
            <person name="Sun H."/>
            <person name="Cao Y."/>
            <person name="Gao Q."/>
            <person name="Zheng S."/>
            <person name="Li Y."/>
            <person name="Yu Y."/>
            <person name="Du H."/>
            <person name="Qi M."/>
            <person name="Li Y."/>
            <person name="Yu H."/>
            <person name="Cui Y."/>
            <person name="Wang N."/>
            <person name="Chen C."/>
            <person name="Wu H."/>
            <person name="Zhao Y."/>
            <person name="Zhang J."/>
            <person name="Li Y."/>
            <person name="Zhou W."/>
            <person name="Zhang B."/>
            <person name="Hu W."/>
            <person name="Eijk M."/>
            <person name="Tang J."/>
            <person name="Witsenboer H."/>
            <person name="Zhao S."/>
            <person name="Li Z."/>
            <person name="Zhang A."/>
            <person name="Wang D."/>
            <person name="Liang C."/>
        </authorList>
    </citation>
    <scope>NUCLEOTIDE SEQUENCE [LARGE SCALE GENOMIC DNA]</scope>
    <source>
        <strain evidence="2">cv. G1812</strain>
    </source>
</reference>
<protein>
    <submittedName>
        <fullName evidence="2">Uncharacterized protein</fullName>
    </submittedName>
</protein>
<keyword evidence="3" id="KW-1185">Reference proteome</keyword>
<feature type="region of interest" description="Disordered" evidence="1">
    <location>
        <begin position="25"/>
        <end position="63"/>
    </location>
</feature>
<proteinExistence type="predicted"/>
<dbReference type="AlphaFoldDB" id="A0A8R7TTR4"/>
<dbReference type="Gramene" id="TuG1812G0300002022.01.T02">
    <property type="protein sequence ID" value="TuG1812G0300002022.01.T02"/>
    <property type="gene ID" value="TuG1812G0300002022.01"/>
</dbReference>
<feature type="region of interest" description="Disordered" evidence="1">
    <location>
        <begin position="99"/>
        <end position="125"/>
    </location>
</feature>
<organism evidence="2 3">
    <name type="scientific">Triticum urartu</name>
    <name type="common">Red wild einkorn</name>
    <name type="synonym">Crithodium urartu</name>
    <dbReference type="NCBI Taxonomy" id="4572"/>
    <lineage>
        <taxon>Eukaryota</taxon>
        <taxon>Viridiplantae</taxon>
        <taxon>Streptophyta</taxon>
        <taxon>Embryophyta</taxon>
        <taxon>Tracheophyta</taxon>
        <taxon>Spermatophyta</taxon>
        <taxon>Magnoliopsida</taxon>
        <taxon>Liliopsida</taxon>
        <taxon>Poales</taxon>
        <taxon>Poaceae</taxon>
        <taxon>BOP clade</taxon>
        <taxon>Pooideae</taxon>
        <taxon>Triticodae</taxon>
        <taxon>Triticeae</taxon>
        <taxon>Triticinae</taxon>
        <taxon>Triticum</taxon>
    </lineage>
</organism>
<evidence type="ECO:0000313" key="2">
    <source>
        <dbReference type="EnsemblPlants" id="TuG1812G0300002022.01.T02"/>
    </source>
</evidence>
<dbReference type="EnsemblPlants" id="TuG1812G0300002022.01.T02">
    <property type="protein sequence ID" value="TuG1812G0300002022.01.T02"/>
    <property type="gene ID" value="TuG1812G0300002022.01"/>
</dbReference>
<accession>A0A8R7TTR4</accession>
<evidence type="ECO:0000256" key="1">
    <source>
        <dbReference type="SAM" id="MobiDB-lite"/>
    </source>
</evidence>
<feature type="compositionally biased region" description="Basic residues" evidence="1">
    <location>
        <begin position="99"/>
        <end position="116"/>
    </location>
</feature>
<evidence type="ECO:0000313" key="3">
    <source>
        <dbReference type="Proteomes" id="UP000015106"/>
    </source>
</evidence>
<reference evidence="2" key="3">
    <citation type="submission" date="2022-06" db="UniProtKB">
        <authorList>
            <consortium name="EnsemblPlants"/>
        </authorList>
    </citation>
    <scope>IDENTIFICATION</scope>
</reference>